<organism evidence="3 4">
    <name type="scientific">Tilletia caries</name>
    <name type="common">wheat bunt fungus</name>
    <dbReference type="NCBI Taxonomy" id="13290"/>
    <lineage>
        <taxon>Eukaryota</taxon>
        <taxon>Fungi</taxon>
        <taxon>Dikarya</taxon>
        <taxon>Basidiomycota</taxon>
        <taxon>Ustilaginomycotina</taxon>
        <taxon>Exobasidiomycetes</taxon>
        <taxon>Tilletiales</taxon>
        <taxon>Tilletiaceae</taxon>
        <taxon>Tilletia</taxon>
    </lineage>
</organism>
<comment type="caution">
    <text evidence="3">The sequence shown here is derived from an EMBL/GenBank/DDBJ whole genome shotgun (WGS) entry which is preliminary data.</text>
</comment>
<keyword evidence="2" id="KW-0472">Membrane</keyword>
<name>A0A8T8TLR8_9BASI</name>
<feature type="transmembrane region" description="Helical" evidence="2">
    <location>
        <begin position="247"/>
        <end position="276"/>
    </location>
</feature>
<accession>A0A8T8TLR8</accession>
<keyword evidence="2" id="KW-1133">Transmembrane helix</keyword>
<feature type="transmembrane region" description="Helical" evidence="2">
    <location>
        <begin position="164"/>
        <end position="186"/>
    </location>
</feature>
<evidence type="ECO:0000256" key="2">
    <source>
        <dbReference type="SAM" id="Phobius"/>
    </source>
</evidence>
<feature type="transmembrane region" description="Helical" evidence="2">
    <location>
        <begin position="37"/>
        <end position="57"/>
    </location>
</feature>
<evidence type="ECO:0000256" key="1">
    <source>
        <dbReference type="SAM" id="MobiDB-lite"/>
    </source>
</evidence>
<evidence type="ECO:0000313" key="3">
    <source>
        <dbReference type="EMBL" id="KAE8262139.1"/>
    </source>
</evidence>
<feature type="compositionally biased region" description="Polar residues" evidence="1">
    <location>
        <begin position="393"/>
        <end position="409"/>
    </location>
</feature>
<gene>
    <name evidence="3" type="ORF">A4X03_0g2687</name>
</gene>
<dbReference type="EMBL" id="LWDD02000273">
    <property type="protein sequence ID" value="KAE8262139.1"/>
    <property type="molecule type" value="Genomic_DNA"/>
</dbReference>
<feature type="transmembrane region" description="Helical" evidence="2">
    <location>
        <begin position="69"/>
        <end position="94"/>
    </location>
</feature>
<evidence type="ECO:0000313" key="4">
    <source>
        <dbReference type="Proteomes" id="UP000077671"/>
    </source>
</evidence>
<reference evidence="3" key="2">
    <citation type="journal article" date="2019" name="IMA Fungus">
        <title>Genome sequencing and comparison of five Tilletia species to identify candidate genes for the detection of regulated species infecting wheat.</title>
        <authorList>
            <person name="Nguyen H.D.T."/>
            <person name="Sultana T."/>
            <person name="Kesanakurti P."/>
            <person name="Hambleton S."/>
        </authorList>
    </citation>
    <scope>NUCLEOTIDE SEQUENCE</scope>
    <source>
        <strain evidence="3">DAOMC 238032</strain>
    </source>
</reference>
<dbReference type="Proteomes" id="UP000077671">
    <property type="component" value="Unassembled WGS sequence"/>
</dbReference>
<dbReference type="AlphaFoldDB" id="A0A8T8TLR8"/>
<keyword evidence="2" id="KW-0812">Transmembrane</keyword>
<feature type="transmembrane region" description="Helical" evidence="2">
    <location>
        <begin position="206"/>
        <end position="227"/>
    </location>
</feature>
<feature type="region of interest" description="Disordered" evidence="1">
    <location>
        <begin position="331"/>
        <end position="432"/>
    </location>
</feature>
<proteinExistence type="predicted"/>
<feature type="transmembrane region" description="Helical" evidence="2">
    <location>
        <begin position="123"/>
        <end position="143"/>
    </location>
</feature>
<reference evidence="3" key="1">
    <citation type="submission" date="2016-04" db="EMBL/GenBank/DDBJ databases">
        <authorList>
            <person name="Nguyen H.D."/>
            <person name="Kesanakurti P."/>
            <person name="Cullis J."/>
            <person name="Levesque C.A."/>
            <person name="Hambleton S."/>
        </authorList>
    </citation>
    <scope>NUCLEOTIDE SEQUENCE</scope>
    <source>
        <strain evidence="3">DAOMC 238032</strain>
    </source>
</reference>
<protein>
    <submittedName>
        <fullName evidence="3">Uncharacterized protein</fullName>
    </submittedName>
</protein>
<feature type="compositionally biased region" description="Polar residues" evidence="1">
    <location>
        <begin position="333"/>
        <end position="352"/>
    </location>
</feature>
<sequence length="432" mass="47740">MNNDTAPPGSGSGFTSDAQLQADIIRFQVDSISNTTGLVLADGIWLGLLISVLIFHFTLPELRRKARIIYWIHIISLLLSILCCALAFVLAQWVSIGYVQEPDQFAPDDNSNVHPDAMRRRRMAAVLTILALFTPILIDYILVLKVLAFYPKTVASKWTRVRAAGVPVLCLIIRVPLTAFTSWLGLSLGKLSFTDRSAKPRTFLYIAGYFYLAFELLGNGWCTYILIQKSYAFKCHSNRSKQQARNFRFLIEATLLSFVPALLVQLGLLITGIIGITDTSINLSSLDSILNANHFIHTLKHLLTANVAVSCICSIIATQYPHVRVEWNRKADGTNSNPDRTHSAAHSSQVRRPSTVKVEPFVTGTNEKGEDIEIQMTPRSETKPALGEGWMSRTKSSGSGSNPVRSQGAHSDASLPMTPFTESLGHDDRSTH</sequence>